<evidence type="ECO:0000313" key="2">
    <source>
        <dbReference type="Proteomes" id="UP001500185"/>
    </source>
</evidence>
<sequence>MCTGLSQSKKRVGLILNYVALNSMKETSENFPKKIKVSSLGLADLLKLILVQEVCNFE</sequence>
<accession>A0ABN1K1C6</accession>
<proteinExistence type="predicted"/>
<evidence type="ECO:0000313" key="1">
    <source>
        <dbReference type="EMBL" id="GAA0752039.1"/>
    </source>
</evidence>
<dbReference type="EMBL" id="BAAAGG010000002">
    <property type="protein sequence ID" value="GAA0752039.1"/>
    <property type="molecule type" value="Genomic_DNA"/>
</dbReference>
<dbReference type="Proteomes" id="UP001500185">
    <property type="component" value="Unassembled WGS sequence"/>
</dbReference>
<reference evidence="1 2" key="1">
    <citation type="journal article" date="2019" name="Int. J. Syst. Evol. Microbiol.">
        <title>The Global Catalogue of Microorganisms (GCM) 10K type strain sequencing project: providing services to taxonomists for standard genome sequencing and annotation.</title>
        <authorList>
            <consortium name="The Broad Institute Genomics Platform"/>
            <consortium name="The Broad Institute Genome Sequencing Center for Infectious Disease"/>
            <person name="Wu L."/>
            <person name="Ma J."/>
        </authorList>
    </citation>
    <scope>NUCLEOTIDE SEQUENCE [LARGE SCALE GENOMIC DNA]</scope>
    <source>
        <strain evidence="1 2">JCM 16231</strain>
    </source>
</reference>
<gene>
    <name evidence="1" type="ORF">GCM10009433_02760</name>
</gene>
<name>A0ABN1K1C6_9FLAO</name>
<keyword evidence="2" id="KW-1185">Reference proteome</keyword>
<protein>
    <submittedName>
        <fullName evidence="1">Uncharacterized protein</fullName>
    </submittedName>
</protein>
<comment type="caution">
    <text evidence="1">The sequence shown here is derived from an EMBL/GenBank/DDBJ whole genome shotgun (WGS) entry which is preliminary data.</text>
</comment>
<organism evidence="1 2">
    <name type="scientific">Psychroflexus lacisalsi</name>
    <dbReference type="NCBI Taxonomy" id="503928"/>
    <lineage>
        <taxon>Bacteria</taxon>
        <taxon>Pseudomonadati</taxon>
        <taxon>Bacteroidota</taxon>
        <taxon>Flavobacteriia</taxon>
        <taxon>Flavobacteriales</taxon>
        <taxon>Flavobacteriaceae</taxon>
        <taxon>Psychroflexus</taxon>
    </lineage>
</organism>